<protein>
    <submittedName>
        <fullName evidence="1">Uncharacterized protein</fullName>
    </submittedName>
</protein>
<dbReference type="EnsemblPlants" id="MELO3C000547.2.1">
    <property type="protein sequence ID" value="MELO3C000547.2.1"/>
    <property type="gene ID" value="MELO3C000547.2"/>
</dbReference>
<dbReference type="Gramene" id="MELO3C000547.2.1">
    <property type="protein sequence ID" value="MELO3C000547.2.1"/>
    <property type="gene ID" value="MELO3C000547.2"/>
</dbReference>
<name>A0A9I9CCC8_CUCME</name>
<proteinExistence type="predicted"/>
<accession>A0A9I9CCC8</accession>
<organism evidence="1">
    <name type="scientific">Cucumis melo</name>
    <name type="common">Muskmelon</name>
    <dbReference type="NCBI Taxonomy" id="3656"/>
    <lineage>
        <taxon>Eukaryota</taxon>
        <taxon>Viridiplantae</taxon>
        <taxon>Streptophyta</taxon>
        <taxon>Embryophyta</taxon>
        <taxon>Tracheophyta</taxon>
        <taxon>Spermatophyta</taxon>
        <taxon>Magnoliopsida</taxon>
        <taxon>eudicotyledons</taxon>
        <taxon>Gunneridae</taxon>
        <taxon>Pentapetalae</taxon>
        <taxon>rosids</taxon>
        <taxon>fabids</taxon>
        <taxon>Cucurbitales</taxon>
        <taxon>Cucurbitaceae</taxon>
        <taxon>Benincaseae</taxon>
        <taxon>Cucumis</taxon>
    </lineage>
</organism>
<reference evidence="1" key="1">
    <citation type="submission" date="2023-03" db="UniProtKB">
        <authorList>
            <consortium name="EnsemblPlants"/>
        </authorList>
    </citation>
    <scope>IDENTIFICATION</scope>
</reference>
<dbReference type="AlphaFoldDB" id="A0A9I9CCC8"/>
<evidence type="ECO:0000313" key="1">
    <source>
        <dbReference type="EnsemblPlants" id="MELO3C000547.2.1"/>
    </source>
</evidence>
<sequence length="78" mass="8811">MLRRPQLRRQPPPRVIHRVNRAVTIHCFSSDDNRRVASFIDDHPAAATTIFNLSQPEPNLPSQVAREPPFLAATASAW</sequence>